<dbReference type="InterPro" id="IPR008983">
    <property type="entry name" value="Tumour_necrosis_fac-like_dom"/>
</dbReference>
<dbReference type="EMBL" id="BAABHX010000001">
    <property type="protein sequence ID" value="GAA5084751.1"/>
    <property type="molecule type" value="Genomic_DNA"/>
</dbReference>
<gene>
    <name evidence="1" type="ORF">GCM10023210_04880</name>
</gene>
<name>A0ABP9LXI7_9FLAO</name>
<organism evidence="1 2">
    <name type="scientific">Chryseobacterium ginsengisoli</name>
    <dbReference type="NCBI Taxonomy" id="363853"/>
    <lineage>
        <taxon>Bacteria</taxon>
        <taxon>Pseudomonadati</taxon>
        <taxon>Bacteroidota</taxon>
        <taxon>Flavobacteriia</taxon>
        <taxon>Flavobacteriales</taxon>
        <taxon>Weeksellaceae</taxon>
        <taxon>Chryseobacterium group</taxon>
        <taxon>Chryseobacterium</taxon>
    </lineage>
</organism>
<comment type="caution">
    <text evidence="1">The sequence shown here is derived from an EMBL/GenBank/DDBJ whole genome shotgun (WGS) entry which is preliminary data.</text>
</comment>
<dbReference type="Gene3D" id="2.60.120.40">
    <property type="match status" value="1"/>
</dbReference>
<evidence type="ECO:0000313" key="2">
    <source>
        <dbReference type="Proteomes" id="UP001500353"/>
    </source>
</evidence>
<proteinExistence type="predicted"/>
<keyword evidence="2" id="KW-1185">Reference proteome</keyword>
<evidence type="ECO:0000313" key="1">
    <source>
        <dbReference type="EMBL" id="GAA5084751.1"/>
    </source>
</evidence>
<accession>A0ABP9LXI7</accession>
<protein>
    <recommendedName>
        <fullName evidence="3">C1q domain-containing protein</fullName>
    </recommendedName>
</protein>
<sequence length="206" mass="21379">MGVFIAYAQTGNVGINTPSPTNLLHVKGNGTSDPLRVENLLTAQNTAGTLVADATGVVRLKNSNSISSVRITGNVTLAASGTYYATNASSAPTKEYDNLNEFSGNTFTAAQAGLYMVAHSVLFTQQNSGDGYLGNAVILRNGVIIENNASKIAITEVSGAPTSDCYSEATAVIKLNAGDTLTFQSRTYGAGASVPASYRISITRLD</sequence>
<evidence type="ECO:0008006" key="3">
    <source>
        <dbReference type="Google" id="ProtNLM"/>
    </source>
</evidence>
<reference evidence="2" key="1">
    <citation type="journal article" date="2019" name="Int. J. Syst. Evol. Microbiol.">
        <title>The Global Catalogue of Microorganisms (GCM) 10K type strain sequencing project: providing services to taxonomists for standard genome sequencing and annotation.</title>
        <authorList>
            <consortium name="The Broad Institute Genomics Platform"/>
            <consortium name="The Broad Institute Genome Sequencing Center for Infectious Disease"/>
            <person name="Wu L."/>
            <person name="Ma J."/>
        </authorList>
    </citation>
    <scope>NUCLEOTIDE SEQUENCE [LARGE SCALE GENOMIC DNA]</scope>
    <source>
        <strain evidence="2">JCM 18019</strain>
    </source>
</reference>
<dbReference type="Proteomes" id="UP001500353">
    <property type="component" value="Unassembled WGS sequence"/>
</dbReference>